<dbReference type="SUPFAM" id="SSF53067">
    <property type="entry name" value="Actin-like ATPase domain"/>
    <property type="match status" value="2"/>
</dbReference>
<dbReference type="PANTHER" id="PTHR30005:SF13">
    <property type="entry name" value="EXOPOLYPHOSPHATASE 2"/>
    <property type="match status" value="1"/>
</dbReference>
<reference evidence="3" key="1">
    <citation type="journal article" date="2019" name="Int. J. Syst. Evol. Microbiol.">
        <title>The Global Catalogue of Microorganisms (GCM) 10K type strain sequencing project: providing services to taxonomists for standard genome sequencing and annotation.</title>
        <authorList>
            <consortium name="The Broad Institute Genomics Platform"/>
            <consortium name="The Broad Institute Genome Sequencing Center for Infectious Disease"/>
            <person name="Wu L."/>
            <person name="Ma J."/>
        </authorList>
    </citation>
    <scope>NUCLEOTIDE SEQUENCE [LARGE SCALE GENOMIC DNA]</scope>
    <source>
        <strain evidence="3">JCM 13249</strain>
    </source>
</reference>
<proteinExistence type="predicted"/>
<dbReference type="EMBL" id="BAAALS010000006">
    <property type="protein sequence ID" value="GAA1746315.1"/>
    <property type="molecule type" value="Genomic_DNA"/>
</dbReference>
<dbReference type="Proteomes" id="UP001500655">
    <property type="component" value="Unassembled WGS sequence"/>
</dbReference>
<name>A0ABP4W3W2_9ACTN</name>
<evidence type="ECO:0000259" key="1">
    <source>
        <dbReference type="Pfam" id="PF02541"/>
    </source>
</evidence>
<protein>
    <submittedName>
        <fullName evidence="2">Ppx/GppA phosphatase family protein</fullName>
    </submittedName>
</protein>
<dbReference type="InterPro" id="IPR043129">
    <property type="entry name" value="ATPase_NBD"/>
</dbReference>
<gene>
    <name evidence="2" type="ORF">GCM10009681_16810</name>
</gene>
<keyword evidence="3" id="KW-1185">Reference proteome</keyword>
<comment type="caution">
    <text evidence="2">The sequence shown here is derived from an EMBL/GenBank/DDBJ whole genome shotgun (WGS) entry which is preliminary data.</text>
</comment>
<dbReference type="InterPro" id="IPR050273">
    <property type="entry name" value="GppA/Ppx_hydrolase"/>
</dbReference>
<accession>A0ABP4W3W2</accession>
<dbReference type="Gene3D" id="3.30.420.40">
    <property type="match status" value="1"/>
</dbReference>
<sequence>MNGVTRVAAIDCGTNSIRLLVADLPERDDAPLTDLVRRMEIVRLGQGVDRTGRLAPAAIERTRVVLADYTAVIRDLGATRTRMVATSATRDAENAAEFRDMVVATLGVAPDVATGEEEATLSYSGAVRGLPRSAESPYLVVDIGGGSTEFIVGDAAVDRAVSIDIGCVRMTERHLHGDPPSAAEVAAAETDIAATVAGALDAVGAARARTLVGVAGSVTTVAALALGLDGYQPERIHHARLSYDEVAKVCADLLAMTREQRLALPGMHPGRADVIGAGALVLRVLMERAGADAVIASEHDILDGIAWSLAKIV</sequence>
<dbReference type="InterPro" id="IPR003695">
    <property type="entry name" value="Ppx_GppA_N"/>
</dbReference>
<dbReference type="PANTHER" id="PTHR30005">
    <property type="entry name" value="EXOPOLYPHOSPHATASE"/>
    <property type="match status" value="1"/>
</dbReference>
<feature type="domain" description="Ppx/GppA phosphatase N-terminal" evidence="1">
    <location>
        <begin position="29"/>
        <end position="308"/>
    </location>
</feature>
<dbReference type="CDD" id="cd24119">
    <property type="entry name" value="ASKHA_NBD_MtPPX2-like"/>
    <property type="match status" value="1"/>
</dbReference>
<dbReference type="Pfam" id="PF02541">
    <property type="entry name" value="Ppx-GppA"/>
    <property type="match status" value="1"/>
</dbReference>
<evidence type="ECO:0000313" key="3">
    <source>
        <dbReference type="Proteomes" id="UP001500655"/>
    </source>
</evidence>
<organism evidence="2 3">
    <name type="scientific">Luedemannella helvata</name>
    <dbReference type="NCBI Taxonomy" id="349315"/>
    <lineage>
        <taxon>Bacteria</taxon>
        <taxon>Bacillati</taxon>
        <taxon>Actinomycetota</taxon>
        <taxon>Actinomycetes</taxon>
        <taxon>Micromonosporales</taxon>
        <taxon>Micromonosporaceae</taxon>
        <taxon>Luedemannella</taxon>
    </lineage>
</organism>
<evidence type="ECO:0000313" key="2">
    <source>
        <dbReference type="EMBL" id="GAA1746315.1"/>
    </source>
</evidence>
<dbReference type="Gene3D" id="3.30.420.150">
    <property type="entry name" value="Exopolyphosphatase. Domain 2"/>
    <property type="match status" value="1"/>
</dbReference>